<reference evidence="9" key="1">
    <citation type="submission" date="2020-12" db="EMBL/GenBank/DDBJ databases">
        <title>Metabolic potential, ecology and presence of endohyphal bacteria is reflected in genomic diversity of Mucoromycotina.</title>
        <authorList>
            <person name="Muszewska A."/>
            <person name="Okrasinska A."/>
            <person name="Steczkiewicz K."/>
            <person name="Drgas O."/>
            <person name="Orlowska M."/>
            <person name="Perlinska-Lenart U."/>
            <person name="Aleksandrzak-Piekarczyk T."/>
            <person name="Szatraj K."/>
            <person name="Zielenkiewicz U."/>
            <person name="Pilsyk S."/>
            <person name="Malc E."/>
            <person name="Mieczkowski P."/>
            <person name="Kruszewska J.S."/>
            <person name="Biernat P."/>
            <person name="Pawlowska J."/>
        </authorList>
    </citation>
    <scope>NUCLEOTIDE SEQUENCE</scope>
    <source>
        <strain evidence="9">WA0000067209</strain>
    </source>
</reference>
<keyword evidence="10" id="KW-1185">Reference proteome</keyword>
<evidence type="ECO:0000256" key="8">
    <source>
        <dbReference type="ARBA" id="ARBA00023080"/>
    </source>
</evidence>
<comment type="similarity">
    <text evidence="2">Belongs to the pyrimidine 5'-nucleotidase family.</text>
</comment>
<accession>A0A8H7UKF8</accession>
<organism evidence="9 10">
    <name type="scientific">Mortierella isabellina</name>
    <name type="common">Filamentous fungus</name>
    <name type="synonym">Umbelopsis isabellina</name>
    <dbReference type="NCBI Taxonomy" id="91625"/>
    <lineage>
        <taxon>Eukaryota</taxon>
        <taxon>Fungi</taxon>
        <taxon>Fungi incertae sedis</taxon>
        <taxon>Mucoromycota</taxon>
        <taxon>Mucoromycotina</taxon>
        <taxon>Umbelopsidomycetes</taxon>
        <taxon>Umbelopsidales</taxon>
        <taxon>Umbelopsidaceae</taxon>
        <taxon>Umbelopsis</taxon>
    </lineage>
</organism>
<dbReference type="PANTHER" id="PTHR13045">
    <property type="entry name" value="5'-NUCLEOTIDASE"/>
    <property type="match status" value="1"/>
</dbReference>
<dbReference type="Gene3D" id="1.10.150.340">
    <property type="entry name" value="Pyrimidine 5'-nucleotidase (UMPH-1), N-terminal domain"/>
    <property type="match status" value="1"/>
</dbReference>
<dbReference type="GO" id="GO:0000287">
    <property type="term" value="F:magnesium ion binding"/>
    <property type="evidence" value="ECO:0007669"/>
    <property type="project" value="InterPro"/>
</dbReference>
<gene>
    <name evidence="9" type="ORF">INT43_007096</name>
</gene>
<keyword evidence="7" id="KW-0460">Magnesium</keyword>
<dbReference type="Gene3D" id="3.40.50.1000">
    <property type="entry name" value="HAD superfamily/HAD-like"/>
    <property type="match status" value="1"/>
</dbReference>
<dbReference type="SFLD" id="SFLDS00003">
    <property type="entry name" value="Haloacid_Dehalogenase"/>
    <property type="match status" value="1"/>
</dbReference>
<evidence type="ECO:0000313" key="10">
    <source>
        <dbReference type="Proteomes" id="UP000654370"/>
    </source>
</evidence>
<dbReference type="OrthoDB" id="10014216at2759"/>
<evidence type="ECO:0000313" key="9">
    <source>
        <dbReference type="EMBL" id="KAG2182169.1"/>
    </source>
</evidence>
<dbReference type="GO" id="GO:0000166">
    <property type="term" value="F:nucleotide binding"/>
    <property type="evidence" value="ECO:0007669"/>
    <property type="project" value="UniProtKB-KW"/>
</dbReference>
<dbReference type="GO" id="GO:0005737">
    <property type="term" value="C:cytoplasm"/>
    <property type="evidence" value="ECO:0007669"/>
    <property type="project" value="InterPro"/>
</dbReference>
<name>A0A8H7UKF8_MORIS</name>
<dbReference type="GO" id="GO:0009117">
    <property type="term" value="P:nucleotide metabolic process"/>
    <property type="evidence" value="ECO:0007669"/>
    <property type="project" value="UniProtKB-KW"/>
</dbReference>
<evidence type="ECO:0000256" key="3">
    <source>
        <dbReference type="ARBA" id="ARBA00012643"/>
    </source>
</evidence>
<dbReference type="SUPFAM" id="SSF56784">
    <property type="entry name" value="HAD-like"/>
    <property type="match status" value="1"/>
</dbReference>
<dbReference type="SFLD" id="SFLDG01128">
    <property type="entry name" value="C1.4:_5'-Nucleotidase_Like"/>
    <property type="match status" value="1"/>
</dbReference>
<dbReference type="InterPro" id="IPR006434">
    <property type="entry name" value="Pyrimidine_nucleotidase_eu"/>
</dbReference>
<dbReference type="AlphaFoldDB" id="A0A8H7UKF8"/>
<evidence type="ECO:0000256" key="5">
    <source>
        <dbReference type="ARBA" id="ARBA00022741"/>
    </source>
</evidence>
<comment type="catalytic activity">
    <reaction evidence="1">
        <text>a ribonucleoside 5'-phosphate + H2O = a ribonucleoside + phosphate</text>
        <dbReference type="Rhea" id="RHEA:12484"/>
        <dbReference type="ChEBI" id="CHEBI:15377"/>
        <dbReference type="ChEBI" id="CHEBI:18254"/>
        <dbReference type="ChEBI" id="CHEBI:43474"/>
        <dbReference type="ChEBI" id="CHEBI:58043"/>
        <dbReference type="EC" id="3.1.3.5"/>
    </reaction>
</comment>
<dbReference type="FunFam" id="1.10.150.340:FF:000001">
    <property type="entry name" value="Cytosolic 5-nucleotidase 3-like"/>
    <property type="match status" value="1"/>
</dbReference>
<keyword evidence="8" id="KW-0546">Nucleotide metabolism</keyword>
<keyword evidence="6" id="KW-0378">Hydrolase</keyword>
<protein>
    <recommendedName>
        <fullName evidence="3">5'-nucleotidase</fullName>
        <ecNumber evidence="3">3.1.3.5</ecNumber>
    </recommendedName>
</protein>
<evidence type="ECO:0000256" key="6">
    <source>
        <dbReference type="ARBA" id="ARBA00022801"/>
    </source>
</evidence>
<comment type="caution">
    <text evidence="9">The sequence shown here is derived from an EMBL/GenBank/DDBJ whole genome shotgun (WGS) entry which is preliminary data.</text>
</comment>
<dbReference type="PANTHER" id="PTHR13045:SF0">
    <property type="entry name" value="7-METHYLGUANOSINE PHOSPHATE-SPECIFIC 5'-NUCLEOTIDASE"/>
    <property type="match status" value="1"/>
</dbReference>
<dbReference type="InterPro" id="IPR023214">
    <property type="entry name" value="HAD_sf"/>
</dbReference>
<proteinExistence type="inferred from homology"/>
<keyword evidence="5" id="KW-0547">Nucleotide-binding</keyword>
<dbReference type="EMBL" id="JAEPQZ010000004">
    <property type="protein sequence ID" value="KAG2182169.1"/>
    <property type="molecule type" value="Genomic_DNA"/>
</dbReference>
<evidence type="ECO:0000256" key="1">
    <source>
        <dbReference type="ARBA" id="ARBA00000815"/>
    </source>
</evidence>
<dbReference type="Proteomes" id="UP000654370">
    <property type="component" value="Unassembled WGS sequence"/>
</dbReference>
<dbReference type="GO" id="GO:0008253">
    <property type="term" value="F:5'-nucleotidase activity"/>
    <property type="evidence" value="ECO:0007669"/>
    <property type="project" value="UniProtKB-EC"/>
</dbReference>
<evidence type="ECO:0000256" key="2">
    <source>
        <dbReference type="ARBA" id="ARBA00008389"/>
    </source>
</evidence>
<keyword evidence="4" id="KW-0479">Metal-binding</keyword>
<dbReference type="Pfam" id="PF05822">
    <property type="entry name" value="UMPH-1"/>
    <property type="match status" value="1"/>
</dbReference>
<evidence type="ECO:0000256" key="4">
    <source>
        <dbReference type="ARBA" id="ARBA00022723"/>
    </source>
</evidence>
<dbReference type="EC" id="3.1.3.5" evidence="3"/>
<evidence type="ECO:0000256" key="7">
    <source>
        <dbReference type="ARBA" id="ARBA00022842"/>
    </source>
</evidence>
<dbReference type="InterPro" id="IPR036412">
    <property type="entry name" value="HAD-like_sf"/>
</dbReference>
<sequence>MMTTPLTLDLVNDLLLEQSLRIANKDSTIQKLENILKHGRKNVHFICVTMKYVLVSDFDMTLSRHWVKDEDGKPVRNHSTHAVLGKYKRLSPEHFIQFHAETQRLYNHYYPIEISQSLTFEQKVPEMISWWNQAHNAIIGQNITKEDIALMVQQSYIEMRPDVEHFLKLCSNEAIPLLVFSAGVSDVIHEVLKSHGMLFDNMHIVSNQMGWNENSVCDHFVDPLIHVFNKSEFSLENTAYYDTIKDRTNVILVGDSVGDVLMSQGVQHDTCLNIGFLNHDIDDLYEKYSKLYDILILGDSSIKPIMKILEKLQ</sequence>